<reference evidence="2" key="1">
    <citation type="submission" date="2020-04" db="EMBL/GenBank/DDBJ databases">
        <authorList>
            <person name="Zhang T."/>
        </authorList>
    </citation>
    <scope>NUCLEOTIDE SEQUENCE</scope>
    <source>
        <strain evidence="2">HKST-UBA10</strain>
    </source>
</reference>
<keyword evidence="2" id="KW-0687">Ribonucleoprotein</keyword>
<gene>
    <name evidence="2" type="ORF">KC660_04900</name>
</gene>
<feature type="compositionally biased region" description="Low complexity" evidence="1">
    <location>
        <begin position="70"/>
        <end position="104"/>
    </location>
</feature>
<dbReference type="InterPro" id="IPR001857">
    <property type="entry name" value="Ribosomal_bL19"/>
</dbReference>
<evidence type="ECO:0000256" key="1">
    <source>
        <dbReference type="SAM" id="MobiDB-lite"/>
    </source>
</evidence>
<comment type="caution">
    <text evidence="2">The sequence shown here is derived from an EMBL/GenBank/DDBJ whole genome shotgun (WGS) entry which is preliminary data.</text>
</comment>
<organism evidence="2 3">
    <name type="scientific">Candidatus Dojkabacteria bacterium</name>
    <dbReference type="NCBI Taxonomy" id="2099670"/>
    <lineage>
        <taxon>Bacteria</taxon>
        <taxon>Candidatus Dojkabacteria</taxon>
    </lineage>
</organism>
<evidence type="ECO:0000313" key="2">
    <source>
        <dbReference type="EMBL" id="MCA9382712.1"/>
    </source>
</evidence>
<dbReference type="GO" id="GO:0005840">
    <property type="term" value="C:ribosome"/>
    <property type="evidence" value="ECO:0007669"/>
    <property type="project" value="UniProtKB-KW"/>
</dbReference>
<evidence type="ECO:0000313" key="3">
    <source>
        <dbReference type="Proteomes" id="UP000782843"/>
    </source>
</evidence>
<accession>A0A955L4J1</accession>
<reference evidence="2" key="2">
    <citation type="journal article" date="2021" name="Microbiome">
        <title>Successional dynamics and alternative stable states in a saline activated sludge microbial community over 9 years.</title>
        <authorList>
            <person name="Wang Y."/>
            <person name="Ye J."/>
            <person name="Ju F."/>
            <person name="Liu L."/>
            <person name="Boyd J.A."/>
            <person name="Deng Y."/>
            <person name="Parks D.H."/>
            <person name="Jiang X."/>
            <person name="Yin X."/>
            <person name="Woodcroft B.J."/>
            <person name="Tyson G.W."/>
            <person name="Hugenholtz P."/>
            <person name="Polz M.F."/>
            <person name="Zhang T."/>
        </authorList>
    </citation>
    <scope>NUCLEOTIDE SEQUENCE</scope>
    <source>
        <strain evidence="2">HKST-UBA10</strain>
    </source>
</reference>
<keyword evidence="2" id="KW-0689">Ribosomal protein</keyword>
<sequence>EKIFPLSFTKFEKVILLDQFKTRRSRINYIREKVGKDARMKSIVTVDIKETDLLAGLRPVVEEVAEPTVEETPVVETPVVEEAPATEPTPEAVDTGEVATSEEAPAAEETTETKE</sequence>
<dbReference type="GO" id="GO:0006412">
    <property type="term" value="P:translation"/>
    <property type="evidence" value="ECO:0007669"/>
    <property type="project" value="InterPro"/>
</dbReference>
<dbReference type="Pfam" id="PF01245">
    <property type="entry name" value="Ribosomal_L19"/>
    <property type="match status" value="1"/>
</dbReference>
<dbReference type="Proteomes" id="UP000782843">
    <property type="component" value="Unassembled WGS sequence"/>
</dbReference>
<name>A0A955L4J1_9BACT</name>
<proteinExistence type="predicted"/>
<feature type="non-terminal residue" evidence="2">
    <location>
        <position position="1"/>
    </location>
</feature>
<dbReference type="GO" id="GO:0003735">
    <property type="term" value="F:structural constituent of ribosome"/>
    <property type="evidence" value="ECO:0007669"/>
    <property type="project" value="InterPro"/>
</dbReference>
<dbReference type="EMBL" id="JAGQLG010000220">
    <property type="protein sequence ID" value="MCA9382712.1"/>
    <property type="molecule type" value="Genomic_DNA"/>
</dbReference>
<feature type="region of interest" description="Disordered" evidence="1">
    <location>
        <begin position="67"/>
        <end position="115"/>
    </location>
</feature>
<feature type="compositionally biased region" description="Acidic residues" evidence="1">
    <location>
        <begin position="105"/>
        <end position="115"/>
    </location>
</feature>
<protein>
    <submittedName>
        <fullName evidence="2">50S ribosomal protein L19</fullName>
    </submittedName>
</protein>
<dbReference type="AlphaFoldDB" id="A0A955L4J1"/>